<proteinExistence type="predicted"/>
<dbReference type="SUPFAM" id="SSF49899">
    <property type="entry name" value="Concanavalin A-like lectins/glucanases"/>
    <property type="match status" value="1"/>
</dbReference>
<dbReference type="PROSITE" id="PS51236">
    <property type="entry name" value="TSP_CTER"/>
    <property type="match status" value="1"/>
</dbReference>
<keyword evidence="4" id="KW-1185">Reference proteome</keyword>
<dbReference type="Gene3D" id="2.60.120.200">
    <property type="match status" value="1"/>
</dbReference>
<name>A0A346XVV2_9ACTN</name>
<dbReference type="InterPro" id="IPR007253">
    <property type="entry name" value="Cell_wall-bd_2"/>
</dbReference>
<keyword evidence="1" id="KW-0732">Signal</keyword>
<feature type="signal peptide" evidence="1">
    <location>
        <begin position="1"/>
        <end position="15"/>
    </location>
</feature>
<evidence type="ECO:0000313" key="3">
    <source>
        <dbReference type="EMBL" id="AXV06349.1"/>
    </source>
</evidence>
<dbReference type="EMBL" id="CP031165">
    <property type="protein sequence ID" value="AXV06349.1"/>
    <property type="molecule type" value="Genomic_DNA"/>
</dbReference>
<dbReference type="InterPro" id="IPR051922">
    <property type="entry name" value="Bact_Sporulation_Assoc"/>
</dbReference>
<dbReference type="PANTHER" id="PTHR30032:SF8">
    <property type="entry name" value="GERMINATION-SPECIFIC N-ACETYLMURAMOYL-L-ALANINE AMIDASE"/>
    <property type="match status" value="1"/>
</dbReference>
<dbReference type="KEGG" id="euz:DVS28_a1658"/>
<evidence type="ECO:0000313" key="4">
    <source>
        <dbReference type="Proteomes" id="UP000264006"/>
    </source>
</evidence>
<gene>
    <name evidence="3" type="ORF">DVS28_a1658</name>
</gene>
<sequence length="567" mass="58760">MLLVVASMAAPAALAQPPEGTPIDFDLRTWSQEGVPDWGSWTVSDEGATVRQTINDSPTFYVSPETFASASIEGVFEVETSGDDDYIGFVMGYAGPRTPDTTGYDFLVFNWKQGAQDFGGCQAEEGASLLRVRGTEDPAADYTPGGTAHPALWCHESRTDGAYDIDVDVLDTSWGPDEGWADNTEYTFTLEYSPTAVRVLIDGVEVVSASGTFPEGAFGFYNYSQSDVRYSGFRAVPTEPDAVPGEPGVSRVDGGSGDPIDAAIEICQFLVPADGTAELIALARVDDFADAMAGSALPADCILFTEGGPDAPINADTRAEIARAFGPAGGNVFVLGGENAVSAAAAQALTDDGHTIGRLAGPTRFETAEEVANAAMAEVALARDRVIVAFGGDWADAVTAGAYARATITPVVLTGTDSLHPAAERVIDTVQAANPAAEVVLVGGESVVGPAVEAAVTNPLRIAGDNRMATAVAVAEDLWPAVPSTGEDFVFANLERPDAWTLALAAAPLAARIGGPELGLRADSYPTETEDYLEGLGLSSLPSVVLLGDLGFISEDVATQVEGSVGG</sequence>
<dbReference type="GO" id="GO:0007155">
    <property type="term" value="P:cell adhesion"/>
    <property type="evidence" value="ECO:0007669"/>
    <property type="project" value="InterPro"/>
</dbReference>
<dbReference type="GO" id="GO:0005576">
    <property type="term" value="C:extracellular region"/>
    <property type="evidence" value="ECO:0007669"/>
    <property type="project" value="InterPro"/>
</dbReference>
<organism evidence="3 4">
    <name type="scientific">Euzebya pacifica</name>
    <dbReference type="NCBI Taxonomy" id="1608957"/>
    <lineage>
        <taxon>Bacteria</taxon>
        <taxon>Bacillati</taxon>
        <taxon>Actinomycetota</taxon>
        <taxon>Nitriliruptoria</taxon>
        <taxon>Euzebyales</taxon>
    </lineage>
</organism>
<feature type="domain" description="TSP C-terminal" evidence="2">
    <location>
        <begin position="9"/>
        <end position="242"/>
    </location>
</feature>
<dbReference type="Pfam" id="PF04122">
    <property type="entry name" value="CW_binding_2"/>
    <property type="match status" value="3"/>
</dbReference>
<dbReference type="InterPro" id="IPR008859">
    <property type="entry name" value="Thrombospondin_C"/>
</dbReference>
<dbReference type="PANTHER" id="PTHR30032">
    <property type="entry name" value="N-ACETYLMURAMOYL-L-ALANINE AMIDASE-RELATED"/>
    <property type="match status" value="1"/>
</dbReference>
<dbReference type="Gene3D" id="3.40.50.12090">
    <property type="match status" value="2"/>
</dbReference>
<protein>
    <submittedName>
        <fullName evidence="3">5'-nucleotidase</fullName>
    </submittedName>
</protein>
<dbReference type="GO" id="GO:0005509">
    <property type="term" value="F:calcium ion binding"/>
    <property type="evidence" value="ECO:0007669"/>
    <property type="project" value="InterPro"/>
</dbReference>
<accession>A0A346XVV2</accession>
<evidence type="ECO:0000256" key="1">
    <source>
        <dbReference type="SAM" id="SignalP"/>
    </source>
</evidence>
<feature type="chain" id="PRO_5038612670" evidence="1">
    <location>
        <begin position="16"/>
        <end position="567"/>
    </location>
</feature>
<dbReference type="InterPro" id="IPR013320">
    <property type="entry name" value="ConA-like_dom_sf"/>
</dbReference>
<dbReference type="AlphaFoldDB" id="A0A346XVV2"/>
<evidence type="ECO:0000259" key="2">
    <source>
        <dbReference type="PROSITE" id="PS51236"/>
    </source>
</evidence>
<reference evidence="3 4" key="1">
    <citation type="submission" date="2018-09" db="EMBL/GenBank/DDBJ databases">
        <title>Complete genome sequence of Euzebya sp. DY32-46 isolated from seawater of Pacific Ocean.</title>
        <authorList>
            <person name="Xu L."/>
            <person name="Wu Y.-H."/>
            <person name="Xu X.-W."/>
        </authorList>
    </citation>
    <scope>NUCLEOTIDE SEQUENCE [LARGE SCALE GENOMIC DNA]</scope>
    <source>
        <strain evidence="3 4">DY32-46</strain>
    </source>
</reference>
<dbReference type="Proteomes" id="UP000264006">
    <property type="component" value="Chromosome"/>
</dbReference>
<dbReference type="Pfam" id="PF05735">
    <property type="entry name" value="TSP_C"/>
    <property type="match status" value="1"/>
</dbReference>